<keyword evidence="2" id="KW-0472">Membrane</keyword>
<evidence type="ECO:0000313" key="3">
    <source>
        <dbReference type="EMBL" id="KAF9063175.1"/>
    </source>
</evidence>
<evidence type="ECO:0000256" key="1">
    <source>
        <dbReference type="SAM" id="MobiDB-lite"/>
    </source>
</evidence>
<keyword evidence="4" id="KW-1185">Reference proteome</keyword>
<dbReference type="EMBL" id="JADNRY010000152">
    <property type="protein sequence ID" value="KAF9063175.1"/>
    <property type="molecule type" value="Genomic_DNA"/>
</dbReference>
<evidence type="ECO:0000256" key="2">
    <source>
        <dbReference type="SAM" id="Phobius"/>
    </source>
</evidence>
<evidence type="ECO:0008006" key="5">
    <source>
        <dbReference type="Google" id="ProtNLM"/>
    </source>
</evidence>
<comment type="caution">
    <text evidence="3">The sequence shown here is derived from an EMBL/GenBank/DDBJ whole genome shotgun (WGS) entry which is preliminary data.</text>
</comment>
<feature type="transmembrane region" description="Helical" evidence="2">
    <location>
        <begin position="12"/>
        <end position="31"/>
    </location>
</feature>
<name>A0A9P5PJG5_9AGAR</name>
<keyword evidence="2" id="KW-0812">Transmembrane</keyword>
<feature type="compositionally biased region" description="Polar residues" evidence="1">
    <location>
        <begin position="110"/>
        <end position="121"/>
    </location>
</feature>
<dbReference type="AlphaFoldDB" id="A0A9P5PJG5"/>
<proteinExistence type="predicted"/>
<gene>
    <name evidence="3" type="ORF">BDP27DRAFT_1427139</name>
</gene>
<feature type="transmembrane region" description="Helical" evidence="2">
    <location>
        <begin position="43"/>
        <end position="62"/>
    </location>
</feature>
<keyword evidence="2" id="KW-1133">Transmembrane helix</keyword>
<feature type="compositionally biased region" description="Low complexity" evidence="1">
    <location>
        <begin position="122"/>
        <end position="138"/>
    </location>
</feature>
<feature type="region of interest" description="Disordered" evidence="1">
    <location>
        <begin position="110"/>
        <end position="191"/>
    </location>
</feature>
<dbReference type="Proteomes" id="UP000772434">
    <property type="component" value="Unassembled WGS sequence"/>
</dbReference>
<sequence>MFSQMPSYSLQDLVLVVAFVQFVLGMTAAVLTRHQNGTMSNTSWVIVALTMVFLGFVAGWVASRAQENRLHEVSREQVASITTNGNGNTSAMQMALAGSVNVATTRYDQDGQTNIDQSGMGSDTSSSTSTLSPTRTNSIRGSTTLPVSDESLLPSQASESESEGQKQESFPVHTGEDVEPGMPALTDERVPAPLTTGTYDPTTTLSAPGASLLAEVKGRSGESVTMNFAPTYGVEADTYSDRSSLQEEIAPIPPCFGPNNMACGDNTGSMLPAVALEATQVEMQEHIQVTGFAKGNCECPPPMPSD</sequence>
<accession>A0A9P5PJG5</accession>
<organism evidence="3 4">
    <name type="scientific">Rhodocollybia butyracea</name>
    <dbReference type="NCBI Taxonomy" id="206335"/>
    <lineage>
        <taxon>Eukaryota</taxon>
        <taxon>Fungi</taxon>
        <taxon>Dikarya</taxon>
        <taxon>Basidiomycota</taxon>
        <taxon>Agaricomycotina</taxon>
        <taxon>Agaricomycetes</taxon>
        <taxon>Agaricomycetidae</taxon>
        <taxon>Agaricales</taxon>
        <taxon>Marasmiineae</taxon>
        <taxon>Omphalotaceae</taxon>
        <taxon>Rhodocollybia</taxon>
    </lineage>
</organism>
<reference evidence="3" key="1">
    <citation type="submission" date="2020-11" db="EMBL/GenBank/DDBJ databases">
        <authorList>
            <consortium name="DOE Joint Genome Institute"/>
            <person name="Ahrendt S."/>
            <person name="Riley R."/>
            <person name="Andreopoulos W."/>
            <person name="Labutti K."/>
            <person name="Pangilinan J."/>
            <person name="Ruiz-Duenas F.J."/>
            <person name="Barrasa J.M."/>
            <person name="Sanchez-Garcia M."/>
            <person name="Camarero S."/>
            <person name="Miyauchi S."/>
            <person name="Serrano A."/>
            <person name="Linde D."/>
            <person name="Babiker R."/>
            <person name="Drula E."/>
            <person name="Ayuso-Fernandez I."/>
            <person name="Pacheco R."/>
            <person name="Padilla G."/>
            <person name="Ferreira P."/>
            <person name="Barriuso J."/>
            <person name="Kellner H."/>
            <person name="Castanera R."/>
            <person name="Alfaro M."/>
            <person name="Ramirez L."/>
            <person name="Pisabarro A.G."/>
            <person name="Kuo A."/>
            <person name="Tritt A."/>
            <person name="Lipzen A."/>
            <person name="He G."/>
            <person name="Yan M."/>
            <person name="Ng V."/>
            <person name="Cullen D."/>
            <person name="Martin F."/>
            <person name="Rosso M.-N."/>
            <person name="Henrissat B."/>
            <person name="Hibbett D."/>
            <person name="Martinez A.T."/>
            <person name="Grigoriev I.V."/>
        </authorList>
    </citation>
    <scope>NUCLEOTIDE SEQUENCE</scope>
    <source>
        <strain evidence="3">AH 40177</strain>
    </source>
</reference>
<protein>
    <recommendedName>
        <fullName evidence="5">Transmembrane protein</fullName>
    </recommendedName>
</protein>
<evidence type="ECO:0000313" key="4">
    <source>
        <dbReference type="Proteomes" id="UP000772434"/>
    </source>
</evidence>